<protein>
    <submittedName>
        <fullName evidence="2">WhiB family redox-sensing transcriptional regulator</fullName>
    </submittedName>
</protein>
<dbReference type="InterPro" id="IPR034768">
    <property type="entry name" value="4FE4S_WBL"/>
</dbReference>
<feature type="domain" description="4Fe-4S Wbl-type" evidence="1">
    <location>
        <begin position="35"/>
        <end position="98"/>
    </location>
</feature>
<reference evidence="2 3" key="1">
    <citation type="submission" date="2019-02" db="EMBL/GenBank/DDBJ databases">
        <title>Genomic Encyclopedia of Type Strains, Phase IV (KMG-IV): sequencing the most valuable type-strain genomes for metagenomic binning, comparative biology and taxonomic classification.</title>
        <authorList>
            <person name="Goeker M."/>
        </authorList>
    </citation>
    <scope>NUCLEOTIDE SEQUENCE [LARGE SCALE GENOMIC DNA]</scope>
    <source>
        <strain evidence="2 3">DSM 101727</strain>
    </source>
</reference>
<keyword evidence="3" id="KW-1185">Reference proteome</keyword>
<dbReference type="RefSeq" id="WP_242613720.1">
    <property type="nucleotide sequence ID" value="NZ_SGWQ01000012.1"/>
</dbReference>
<dbReference type="Proteomes" id="UP000294257">
    <property type="component" value="Unassembled WGS sequence"/>
</dbReference>
<proteinExistence type="predicted"/>
<dbReference type="AlphaFoldDB" id="A0A4Q7KE27"/>
<accession>A0A4Q7KE27</accession>
<evidence type="ECO:0000313" key="3">
    <source>
        <dbReference type="Proteomes" id="UP000294257"/>
    </source>
</evidence>
<organism evidence="2 3">
    <name type="scientific">Herbihabitans rhizosphaerae</name>
    <dbReference type="NCBI Taxonomy" id="1872711"/>
    <lineage>
        <taxon>Bacteria</taxon>
        <taxon>Bacillati</taxon>
        <taxon>Actinomycetota</taxon>
        <taxon>Actinomycetes</taxon>
        <taxon>Pseudonocardiales</taxon>
        <taxon>Pseudonocardiaceae</taxon>
        <taxon>Herbihabitans</taxon>
    </lineage>
</organism>
<name>A0A4Q7KE27_9PSEU</name>
<evidence type="ECO:0000259" key="1">
    <source>
        <dbReference type="PROSITE" id="PS51674"/>
    </source>
</evidence>
<dbReference type="PROSITE" id="PS51674">
    <property type="entry name" value="4FE4S_WBL"/>
    <property type="match status" value="1"/>
</dbReference>
<comment type="caution">
    <text evidence="2">The sequence shown here is derived from an EMBL/GenBank/DDBJ whole genome shotgun (WGS) entry which is preliminary data.</text>
</comment>
<dbReference type="Pfam" id="PF02467">
    <property type="entry name" value="Whib"/>
    <property type="match status" value="1"/>
</dbReference>
<dbReference type="EMBL" id="SGWQ01000012">
    <property type="protein sequence ID" value="RZS32494.1"/>
    <property type="molecule type" value="Genomic_DNA"/>
</dbReference>
<gene>
    <name evidence="2" type="ORF">EV193_112128</name>
</gene>
<sequence length="121" mass="13449">MNEYEEEFSEVVADLDQVEDVPTDDLFAVLSRDGACMWVRTTGEEPQWTGDDRVDRALAAPICGGCPVRRECLEFEFRTSGYALSGVWGPLSEEERRAAFVVWLDRRDGLGDEASAGGDQP</sequence>
<evidence type="ECO:0000313" key="2">
    <source>
        <dbReference type="EMBL" id="RZS32494.1"/>
    </source>
</evidence>